<proteinExistence type="inferred from homology"/>
<dbReference type="InterPro" id="IPR015424">
    <property type="entry name" value="PyrdxlP-dep_Trfase"/>
</dbReference>
<name>A0A8J3AC61_9ACTN</name>
<dbReference type="GO" id="GO:0030170">
    <property type="term" value="F:pyridoxal phosphate binding"/>
    <property type="evidence" value="ECO:0007669"/>
    <property type="project" value="InterPro"/>
</dbReference>
<evidence type="ECO:0000256" key="3">
    <source>
        <dbReference type="ARBA" id="ARBA00022576"/>
    </source>
</evidence>
<dbReference type="PANTHER" id="PTHR43206">
    <property type="entry name" value="AMINOTRANSFERASE"/>
    <property type="match status" value="1"/>
</dbReference>
<keyword evidence="3" id="KW-0032">Aminotransferase</keyword>
<dbReference type="SUPFAM" id="SSF53383">
    <property type="entry name" value="PLP-dependent transferases"/>
    <property type="match status" value="1"/>
</dbReference>
<dbReference type="PANTHER" id="PTHR43206:SF2">
    <property type="entry name" value="4-AMINOBUTYRATE AMINOTRANSFERASE GABT"/>
    <property type="match status" value="1"/>
</dbReference>
<dbReference type="Proteomes" id="UP000650511">
    <property type="component" value="Unassembled WGS sequence"/>
</dbReference>
<evidence type="ECO:0000313" key="6">
    <source>
        <dbReference type="EMBL" id="GGI04775.1"/>
    </source>
</evidence>
<dbReference type="EMBL" id="BMHA01000003">
    <property type="protein sequence ID" value="GGI04775.1"/>
    <property type="molecule type" value="Genomic_DNA"/>
</dbReference>
<reference evidence="6" key="1">
    <citation type="journal article" date="2014" name="Int. J. Syst. Evol. Microbiol.">
        <title>Complete genome sequence of Corynebacterium casei LMG S-19264T (=DSM 44701T), isolated from a smear-ripened cheese.</title>
        <authorList>
            <consortium name="US DOE Joint Genome Institute (JGI-PGF)"/>
            <person name="Walter F."/>
            <person name="Albersmeier A."/>
            <person name="Kalinowski J."/>
            <person name="Ruckert C."/>
        </authorList>
    </citation>
    <scope>NUCLEOTIDE SEQUENCE</scope>
    <source>
        <strain evidence="6">CGMCC 1.14988</strain>
    </source>
</reference>
<evidence type="ECO:0000256" key="5">
    <source>
        <dbReference type="ARBA" id="ARBA00022898"/>
    </source>
</evidence>
<gene>
    <name evidence="6" type="ORF">GCM10011354_10780</name>
</gene>
<keyword evidence="4" id="KW-0808">Transferase</keyword>
<evidence type="ECO:0000256" key="1">
    <source>
        <dbReference type="ARBA" id="ARBA00001933"/>
    </source>
</evidence>
<dbReference type="AlphaFoldDB" id="A0A8J3AC61"/>
<dbReference type="InterPro" id="IPR005814">
    <property type="entry name" value="Aminotrans_3"/>
</dbReference>
<keyword evidence="5" id="KW-0663">Pyridoxal phosphate</keyword>
<evidence type="ECO:0000256" key="2">
    <source>
        <dbReference type="ARBA" id="ARBA00008954"/>
    </source>
</evidence>
<protein>
    <recommendedName>
        <fullName evidence="8">Aminotransferase class-III</fullName>
    </recommendedName>
</protein>
<dbReference type="Gene3D" id="3.40.640.10">
    <property type="entry name" value="Type I PLP-dependent aspartate aminotransferase-like (Major domain)"/>
    <property type="match status" value="1"/>
</dbReference>
<sequence>MITPAQVQDTLRRHLLVDGYDFVLDLDASRGSTLVDARTGTPPGPASTRRALAFPLAVNEAANRAAEDAALHQARDAFAAAPHDIACVLVEPIQGEGGDRHLSARFLQELQALAHANDALFVCDEVQTGVGLTGTPWAYQQLGLTPDVVAFGKKTHVCGIMAGGRLDEVPDHVFATSSRLNSTFGGGLVDLVRATIMLDVIERDGLIERAAKLGEVLLAGSSDSSSATRWSAASVAAA</sequence>
<evidence type="ECO:0000313" key="7">
    <source>
        <dbReference type="Proteomes" id="UP000650511"/>
    </source>
</evidence>
<dbReference type="InterPro" id="IPR015421">
    <property type="entry name" value="PyrdxlP-dep_Trfase_major"/>
</dbReference>
<evidence type="ECO:0008006" key="8">
    <source>
        <dbReference type="Google" id="ProtNLM"/>
    </source>
</evidence>
<dbReference type="InterPro" id="IPR015422">
    <property type="entry name" value="PyrdxlP-dep_Trfase_small"/>
</dbReference>
<dbReference type="GO" id="GO:0009450">
    <property type="term" value="P:gamma-aminobutyric acid catabolic process"/>
    <property type="evidence" value="ECO:0007669"/>
    <property type="project" value="TreeGrafter"/>
</dbReference>
<evidence type="ECO:0000256" key="4">
    <source>
        <dbReference type="ARBA" id="ARBA00022679"/>
    </source>
</evidence>
<accession>A0A8J3AC61</accession>
<keyword evidence="7" id="KW-1185">Reference proteome</keyword>
<reference evidence="6" key="2">
    <citation type="submission" date="2020-09" db="EMBL/GenBank/DDBJ databases">
        <authorList>
            <person name="Sun Q."/>
            <person name="Zhou Y."/>
        </authorList>
    </citation>
    <scope>NUCLEOTIDE SEQUENCE</scope>
    <source>
        <strain evidence="6">CGMCC 1.14988</strain>
    </source>
</reference>
<comment type="cofactor">
    <cofactor evidence="1">
        <name>pyridoxal 5'-phosphate</name>
        <dbReference type="ChEBI" id="CHEBI:597326"/>
    </cofactor>
</comment>
<dbReference type="Pfam" id="PF00202">
    <property type="entry name" value="Aminotran_3"/>
    <property type="match status" value="1"/>
</dbReference>
<dbReference type="GO" id="GO:0008483">
    <property type="term" value="F:transaminase activity"/>
    <property type="evidence" value="ECO:0007669"/>
    <property type="project" value="UniProtKB-KW"/>
</dbReference>
<comment type="caution">
    <text evidence="6">The sequence shown here is derived from an EMBL/GenBank/DDBJ whole genome shotgun (WGS) entry which is preliminary data.</text>
</comment>
<dbReference type="Gene3D" id="3.90.1150.10">
    <property type="entry name" value="Aspartate Aminotransferase, domain 1"/>
    <property type="match status" value="1"/>
</dbReference>
<comment type="similarity">
    <text evidence="2">Belongs to the class-III pyridoxal-phosphate-dependent aminotransferase family.</text>
</comment>
<organism evidence="6 7">
    <name type="scientific">Egicoccus halophilus</name>
    <dbReference type="NCBI Taxonomy" id="1670830"/>
    <lineage>
        <taxon>Bacteria</taxon>
        <taxon>Bacillati</taxon>
        <taxon>Actinomycetota</taxon>
        <taxon>Nitriliruptoria</taxon>
        <taxon>Egicoccales</taxon>
        <taxon>Egicoccaceae</taxon>
        <taxon>Egicoccus</taxon>
    </lineage>
</organism>